<feature type="compositionally biased region" description="Pro residues" evidence="7">
    <location>
        <begin position="432"/>
        <end position="443"/>
    </location>
</feature>
<proteinExistence type="inferred from homology"/>
<feature type="binding site" evidence="5">
    <location>
        <position position="330"/>
    </location>
    <ligand>
        <name>Zn(2+)</name>
        <dbReference type="ChEBI" id="CHEBI:29105"/>
        <label>1</label>
    </ligand>
</feature>
<dbReference type="PRINTS" id="PR00387">
    <property type="entry name" value="PDIESTERASE1"/>
</dbReference>
<organism evidence="9 10">
    <name type="scientific">Coprinellus micaceus</name>
    <name type="common">Glistening ink-cap mushroom</name>
    <name type="synonym">Coprinus micaceus</name>
    <dbReference type="NCBI Taxonomy" id="71717"/>
    <lineage>
        <taxon>Eukaryota</taxon>
        <taxon>Fungi</taxon>
        <taxon>Dikarya</taxon>
        <taxon>Basidiomycota</taxon>
        <taxon>Agaricomycotina</taxon>
        <taxon>Agaricomycetes</taxon>
        <taxon>Agaricomycetidae</taxon>
        <taxon>Agaricales</taxon>
        <taxon>Agaricineae</taxon>
        <taxon>Psathyrellaceae</taxon>
        <taxon>Coprinellus</taxon>
    </lineage>
</organism>
<keyword evidence="2 6" id="KW-0378">Hydrolase</keyword>
<dbReference type="SUPFAM" id="SSF109604">
    <property type="entry name" value="HD-domain/PDEase-like"/>
    <property type="match status" value="1"/>
</dbReference>
<keyword evidence="1 5" id="KW-0479">Metal-binding</keyword>
<name>A0A4Y7RIY3_COPMI</name>
<feature type="binding site" evidence="4">
    <location>
        <begin position="154"/>
        <end position="158"/>
    </location>
    <ligand>
        <name>AMP</name>
        <dbReference type="ChEBI" id="CHEBI:456215"/>
    </ligand>
</feature>
<evidence type="ECO:0000256" key="4">
    <source>
        <dbReference type="PIRSR" id="PIRSR623088-2"/>
    </source>
</evidence>
<evidence type="ECO:0000256" key="1">
    <source>
        <dbReference type="ARBA" id="ARBA00022723"/>
    </source>
</evidence>
<feature type="domain" description="PDEase" evidence="8">
    <location>
        <begin position="69"/>
        <end position="424"/>
    </location>
</feature>
<dbReference type="AlphaFoldDB" id="A0A4Y7RIY3"/>
<dbReference type="InterPro" id="IPR023088">
    <property type="entry name" value="PDEase"/>
</dbReference>
<dbReference type="OrthoDB" id="546632at2759"/>
<dbReference type="Pfam" id="PF00233">
    <property type="entry name" value="PDEase_I"/>
    <property type="match status" value="1"/>
</dbReference>
<feature type="binding site" evidence="4">
    <location>
        <position position="330"/>
    </location>
    <ligand>
        <name>AMP</name>
        <dbReference type="ChEBI" id="CHEBI:456215"/>
    </ligand>
</feature>
<dbReference type="STRING" id="71717.A0A4Y7RIY3"/>
<dbReference type="EMBL" id="QPFP01000542">
    <property type="protein sequence ID" value="TEB08771.1"/>
    <property type="molecule type" value="Genomic_DNA"/>
</dbReference>
<feature type="compositionally biased region" description="Pro residues" evidence="7">
    <location>
        <begin position="626"/>
        <end position="639"/>
    </location>
</feature>
<feature type="region of interest" description="Disordered" evidence="7">
    <location>
        <begin position="515"/>
        <end position="544"/>
    </location>
</feature>
<comment type="cofactor">
    <cofactor evidence="6">
        <name>a divalent metal cation</name>
        <dbReference type="ChEBI" id="CHEBI:60240"/>
    </cofactor>
    <text evidence="6">Binds 2 divalent metal cations per subunit. Site 1 may preferentially bind zinc ions, while site 2 has a preference for magnesium and/or manganese ions.</text>
</comment>
<accession>A0A4Y7RIY3</accession>
<feature type="compositionally biased region" description="Polar residues" evidence="7">
    <location>
        <begin position="614"/>
        <end position="624"/>
    </location>
</feature>
<feature type="binding site" evidence="4">
    <location>
        <position position="381"/>
    </location>
    <ligand>
        <name>AMP</name>
        <dbReference type="ChEBI" id="CHEBI:456215"/>
    </ligand>
</feature>
<feature type="region of interest" description="Disordered" evidence="7">
    <location>
        <begin position="425"/>
        <end position="494"/>
    </location>
</feature>
<evidence type="ECO:0000259" key="8">
    <source>
        <dbReference type="PROSITE" id="PS51845"/>
    </source>
</evidence>
<comment type="similarity">
    <text evidence="6">Belongs to the cyclic nucleotide phosphodiesterase family.</text>
</comment>
<dbReference type="PROSITE" id="PS51845">
    <property type="entry name" value="PDEASE_I_2"/>
    <property type="match status" value="1"/>
</dbReference>
<feature type="binding site" evidence="5">
    <location>
        <position position="222"/>
    </location>
    <ligand>
        <name>Zn(2+)</name>
        <dbReference type="ChEBI" id="CHEBI:29105"/>
        <label>1</label>
    </ligand>
</feature>
<dbReference type="SMART" id="SM00471">
    <property type="entry name" value="HDc"/>
    <property type="match status" value="1"/>
</dbReference>
<keyword evidence="10" id="KW-1185">Reference proteome</keyword>
<dbReference type="PANTHER" id="PTHR11347">
    <property type="entry name" value="CYCLIC NUCLEOTIDE PHOSPHODIESTERASE"/>
    <property type="match status" value="1"/>
</dbReference>
<feature type="active site" description="Proton donor" evidence="3">
    <location>
        <position position="154"/>
    </location>
</feature>
<protein>
    <recommendedName>
        <fullName evidence="6">Phosphodiesterase</fullName>
        <ecNumber evidence="6">3.1.4.-</ecNumber>
    </recommendedName>
</protein>
<dbReference type="CDD" id="cd00077">
    <property type="entry name" value="HDc"/>
    <property type="match status" value="1"/>
</dbReference>
<feature type="compositionally biased region" description="Polar residues" evidence="7">
    <location>
        <begin position="475"/>
        <end position="494"/>
    </location>
</feature>
<sequence>MICGVAALNQSYISSHNHRQWKRRSADVGGLRLATTNNGQGKGWVGTEVETTQFAELLSEMYTQTLNAVNEHVSEYVPTPLSNPARSRLIRSLDIWHFEPHRLPEEEILACTIILFEVLYCIEGMEEAVGIPLSQVSAFVHHLRQIYRYENTYHNFEHALDVLQAIQCYLSTAHMVPPVTILLQPADRKWRPRLGKYTHEPLVRTLGLREIFALYIAAIGHDVGHPGVTNVFMKNAQTPLSLVFDGRSALEQLHCQLLLRVMRMHGLGVLLDDPENGVRFKKLLLQAVLATDMSVHADFMQRFQQELNGHREPLFQRQILACQALLKNADISNPSRPFPVAEHWASALMQEWSAQAELEEHFRLQQSVQPADDPLSAAKSQIFFISTFAKPLLLASMGAIPEMSRYHQHCDMNLERWLTRKADLESRNDISPPNPTPPPPKSPRQPSDFQSAFPLTLPSGSSSLLPTPSGTISTANSTASSESDPTSPCESIFSTGIFSPTSDAVAHSPSIVNFTGGNRRHTPSSSGSSSGSVLNANSPNNMQDPHEAIRAAGRLSMRQLNKASHRNSWCVPSSLPNGNGAGPNHILVGLGISGIGGFGSSSITHGFPPLSPLSTVASESGSSYSPPTPNSVAPPPSVPPVLLSNGGKTRSPISPVPIVIPVNRTSSVQSSMIGAAAQ</sequence>
<feature type="compositionally biased region" description="Low complexity" evidence="7">
    <location>
        <begin position="454"/>
        <end position="474"/>
    </location>
</feature>
<dbReference type="GO" id="GO:0046872">
    <property type="term" value="F:metal ion binding"/>
    <property type="evidence" value="ECO:0007669"/>
    <property type="project" value="UniProtKB-KW"/>
</dbReference>
<gene>
    <name evidence="9" type="ORF">FA13DRAFT_1806930</name>
</gene>
<dbReference type="InterPro" id="IPR036971">
    <property type="entry name" value="PDEase_catalytic_dom_sf"/>
</dbReference>
<dbReference type="Proteomes" id="UP000298030">
    <property type="component" value="Unassembled WGS sequence"/>
</dbReference>
<dbReference type="EC" id="3.1.4.-" evidence="6"/>
<dbReference type="GO" id="GO:0007165">
    <property type="term" value="P:signal transduction"/>
    <property type="evidence" value="ECO:0007669"/>
    <property type="project" value="InterPro"/>
</dbReference>
<comment type="caution">
    <text evidence="9">The sequence shown here is derived from an EMBL/GenBank/DDBJ whole genome shotgun (WGS) entry which is preliminary data.</text>
</comment>
<dbReference type="PROSITE" id="PS00126">
    <property type="entry name" value="PDEASE_I_1"/>
    <property type="match status" value="1"/>
</dbReference>
<evidence type="ECO:0000313" key="9">
    <source>
        <dbReference type="EMBL" id="TEB08771.1"/>
    </source>
</evidence>
<feature type="binding site" evidence="4">
    <location>
        <position position="222"/>
    </location>
    <ligand>
        <name>AMP</name>
        <dbReference type="ChEBI" id="CHEBI:456215"/>
    </ligand>
</feature>
<dbReference type="InterPro" id="IPR023174">
    <property type="entry name" value="PDEase_CS"/>
</dbReference>
<evidence type="ECO:0000256" key="7">
    <source>
        <dbReference type="SAM" id="MobiDB-lite"/>
    </source>
</evidence>
<evidence type="ECO:0000256" key="5">
    <source>
        <dbReference type="PIRSR" id="PIRSR623088-3"/>
    </source>
</evidence>
<feature type="binding site" evidence="5">
    <location>
        <position position="222"/>
    </location>
    <ligand>
        <name>Zn(2+)</name>
        <dbReference type="ChEBI" id="CHEBI:29105"/>
        <label>2</label>
    </ligand>
</feature>
<evidence type="ECO:0000313" key="10">
    <source>
        <dbReference type="Proteomes" id="UP000298030"/>
    </source>
</evidence>
<feature type="binding site" evidence="5">
    <location>
        <position position="221"/>
    </location>
    <ligand>
        <name>Zn(2+)</name>
        <dbReference type="ChEBI" id="CHEBI:29105"/>
        <label>1</label>
    </ligand>
</feature>
<feature type="region of interest" description="Disordered" evidence="7">
    <location>
        <begin position="614"/>
        <end position="656"/>
    </location>
</feature>
<evidence type="ECO:0000256" key="2">
    <source>
        <dbReference type="ARBA" id="ARBA00022801"/>
    </source>
</evidence>
<dbReference type="Gene3D" id="1.10.1300.10">
    <property type="entry name" value="3'5'-cyclic nucleotide phosphodiesterase, catalytic domain"/>
    <property type="match status" value="1"/>
</dbReference>
<reference evidence="9 10" key="1">
    <citation type="journal article" date="2019" name="Nat. Ecol. Evol.">
        <title>Megaphylogeny resolves global patterns of mushroom evolution.</title>
        <authorList>
            <person name="Varga T."/>
            <person name="Krizsan K."/>
            <person name="Foldi C."/>
            <person name="Dima B."/>
            <person name="Sanchez-Garcia M."/>
            <person name="Sanchez-Ramirez S."/>
            <person name="Szollosi G.J."/>
            <person name="Szarkandi J.G."/>
            <person name="Papp V."/>
            <person name="Albert L."/>
            <person name="Andreopoulos W."/>
            <person name="Angelini C."/>
            <person name="Antonin V."/>
            <person name="Barry K.W."/>
            <person name="Bougher N.L."/>
            <person name="Buchanan P."/>
            <person name="Buyck B."/>
            <person name="Bense V."/>
            <person name="Catcheside P."/>
            <person name="Chovatia M."/>
            <person name="Cooper J."/>
            <person name="Damon W."/>
            <person name="Desjardin D."/>
            <person name="Finy P."/>
            <person name="Geml J."/>
            <person name="Haridas S."/>
            <person name="Hughes K."/>
            <person name="Justo A."/>
            <person name="Karasinski D."/>
            <person name="Kautmanova I."/>
            <person name="Kiss B."/>
            <person name="Kocsube S."/>
            <person name="Kotiranta H."/>
            <person name="LaButti K.M."/>
            <person name="Lechner B.E."/>
            <person name="Liimatainen K."/>
            <person name="Lipzen A."/>
            <person name="Lukacs Z."/>
            <person name="Mihaltcheva S."/>
            <person name="Morgado L.N."/>
            <person name="Niskanen T."/>
            <person name="Noordeloos M.E."/>
            <person name="Ohm R.A."/>
            <person name="Ortiz-Santana B."/>
            <person name="Ovrebo C."/>
            <person name="Racz N."/>
            <person name="Riley R."/>
            <person name="Savchenko A."/>
            <person name="Shiryaev A."/>
            <person name="Soop K."/>
            <person name="Spirin V."/>
            <person name="Szebenyi C."/>
            <person name="Tomsovsky M."/>
            <person name="Tulloss R.E."/>
            <person name="Uehling J."/>
            <person name="Grigoriev I.V."/>
            <person name="Vagvolgyi C."/>
            <person name="Papp T."/>
            <person name="Martin F.M."/>
            <person name="Miettinen O."/>
            <person name="Hibbett D.S."/>
            <person name="Nagy L.G."/>
        </authorList>
    </citation>
    <scope>NUCLEOTIDE SEQUENCE [LARGE SCALE GENOMIC DNA]</scope>
    <source>
        <strain evidence="9 10">FP101781</strain>
    </source>
</reference>
<evidence type="ECO:0000256" key="6">
    <source>
        <dbReference type="RuleBase" id="RU363067"/>
    </source>
</evidence>
<feature type="binding site" evidence="5">
    <location>
        <position position="158"/>
    </location>
    <ligand>
        <name>Zn(2+)</name>
        <dbReference type="ChEBI" id="CHEBI:29105"/>
        <label>1</label>
    </ligand>
</feature>
<dbReference type="GO" id="GO:0004114">
    <property type="term" value="F:3',5'-cyclic-nucleotide phosphodiesterase activity"/>
    <property type="evidence" value="ECO:0007669"/>
    <property type="project" value="InterPro"/>
</dbReference>
<dbReference type="InterPro" id="IPR003607">
    <property type="entry name" value="HD/PDEase_dom"/>
</dbReference>
<dbReference type="InterPro" id="IPR002073">
    <property type="entry name" value="PDEase_catalytic_dom"/>
</dbReference>
<feature type="compositionally biased region" description="Polar residues" evidence="7">
    <location>
        <begin position="533"/>
        <end position="543"/>
    </location>
</feature>
<evidence type="ECO:0000256" key="3">
    <source>
        <dbReference type="PIRSR" id="PIRSR623088-1"/>
    </source>
</evidence>